<dbReference type="InterPro" id="IPR004477">
    <property type="entry name" value="ComEC_N"/>
</dbReference>
<dbReference type="PANTHER" id="PTHR30619:SF1">
    <property type="entry name" value="RECOMBINATION PROTEIN 2"/>
    <property type="match status" value="1"/>
</dbReference>
<dbReference type="RefSeq" id="WP_072012692.1">
    <property type="nucleotide sequence ID" value="NZ_CCRF01000064.1"/>
</dbReference>
<dbReference type="CDD" id="cd07731">
    <property type="entry name" value="ComA-like_MBL-fold"/>
    <property type="match status" value="1"/>
</dbReference>
<feature type="transmembrane region" description="Helical" evidence="6">
    <location>
        <begin position="271"/>
        <end position="300"/>
    </location>
</feature>
<evidence type="ECO:0000256" key="5">
    <source>
        <dbReference type="ARBA" id="ARBA00023136"/>
    </source>
</evidence>
<protein>
    <submittedName>
        <fullName evidence="8">DNA internalization-related competence protein ComEC/Rec2</fullName>
    </submittedName>
</protein>
<dbReference type="InterPro" id="IPR004797">
    <property type="entry name" value="Competence_ComEC/Rec2"/>
</dbReference>
<dbReference type="InterPro" id="IPR035681">
    <property type="entry name" value="ComA-like_MBL"/>
</dbReference>
<dbReference type="InterPro" id="IPR001279">
    <property type="entry name" value="Metallo-B-lactamas"/>
</dbReference>
<dbReference type="PANTHER" id="PTHR30619">
    <property type="entry name" value="DNA INTERNALIZATION/COMPETENCE PROTEIN COMEC/REC2"/>
    <property type="match status" value="1"/>
</dbReference>
<dbReference type="GO" id="GO:0005886">
    <property type="term" value="C:plasma membrane"/>
    <property type="evidence" value="ECO:0007669"/>
    <property type="project" value="UniProtKB-SubCell"/>
</dbReference>
<feature type="transmembrane region" description="Helical" evidence="6">
    <location>
        <begin position="237"/>
        <end position="259"/>
    </location>
</feature>
<keyword evidence="2" id="KW-1003">Cell membrane</keyword>
<feature type="transmembrane region" description="Helical" evidence="6">
    <location>
        <begin position="409"/>
        <end position="430"/>
    </location>
</feature>
<dbReference type="NCBIfam" id="TIGR00361">
    <property type="entry name" value="ComEC_Rec2"/>
    <property type="match status" value="1"/>
</dbReference>
<dbReference type="Gene3D" id="3.60.15.10">
    <property type="entry name" value="Ribonuclease Z/Hydroxyacylglutathione hydrolase-like"/>
    <property type="match status" value="1"/>
</dbReference>
<name>A0A090J0B3_9BACI</name>
<dbReference type="AlphaFoldDB" id="A0A090J0B3"/>
<keyword evidence="3 6" id="KW-0812">Transmembrane</keyword>
<evidence type="ECO:0000313" key="8">
    <source>
        <dbReference type="EMBL" id="CEE02093.1"/>
    </source>
</evidence>
<dbReference type="InterPro" id="IPR036866">
    <property type="entry name" value="RibonucZ/Hydroxyglut_hydro"/>
</dbReference>
<feature type="transmembrane region" description="Helical" evidence="6">
    <location>
        <begin position="382"/>
        <end position="402"/>
    </location>
</feature>
<evidence type="ECO:0000256" key="6">
    <source>
        <dbReference type="SAM" id="Phobius"/>
    </source>
</evidence>
<evidence type="ECO:0000256" key="2">
    <source>
        <dbReference type="ARBA" id="ARBA00022475"/>
    </source>
</evidence>
<dbReference type="Pfam" id="PF13567">
    <property type="entry name" value="DUF4131"/>
    <property type="match status" value="1"/>
</dbReference>
<dbReference type="Pfam" id="PF03772">
    <property type="entry name" value="Competence"/>
    <property type="match status" value="1"/>
</dbReference>
<feature type="transmembrane region" description="Helical" evidence="6">
    <location>
        <begin position="50"/>
        <end position="69"/>
    </location>
</feature>
<organism evidence="8 9">
    <name type="scientific">Caldibacillus thermoamylovorans</name>
    <dbReference type="NCBI Taxonomy" id="35841"/>
    <lineage>
        <taxon>Bacteria</taxon>
        <taxon>Bacillati</taxon>
        <taxon>Bacillota</taxon>
        <taxon>Bacilli</taxon>
        <taxon>Bacillales</taxon>
        <taxon>Bacillaceae</taxon>
        <taxon>Caldibacillus</taxon>
    </lineage>
</organism>
<feature type="transmembrane region" description="Helical" evidence="6">
    <location>
        <begin position="450"/>
        <end position="470"/>
    </location>
</feature>
<feature type="transmembrane region" description="Helical" evidence="6">
    <location>
        <begin position="482"/>
        <end position="500"/>
    </location>
</feature>
<comment type="subcellular location">
    <subcellularLocation>
        <location evidence="1">Cell membrane</location>
        <topology evidence="1">Multi-pass membrane protein</topology>
    </subcellularLocation>
</comment>
<dbReference type="Proteomes" id="UP000040576">
    <property type="component" value="Unassembled WGS sequence"/>
</dbReference>
<evidence type="ECO:0000313" key="9">
    <source>
        <dbReference type="Proteomes" id="UP000040576"/>
    </source>
</evidence>
<dbReference type="InterPro" id="IPR052159">
    <property type="entry name" value="Competence_DNA_uptake"/>
</dbReference>
<sequence length="772" mass="87791">MGGVAIRSGTFIYFGLIIVFAFLSYHHFSLGLTVMVSYLYLLQHRLEQRFLLILLTSYGICLLFFFFHFESQNQDPIEKKIETNISFTGYPKVDGDKLSATVKTVTGEKLALTYYVRTEEEKTKWSSILQLNTVCTVNGTLKTPPEPTNPNAFNYRQYLRTQNIKYLISVDTIRTCQKGKETFYTNLLKYREQSMALINHYFPERIAPFINALLFGNDDQMEETTAEAYRQLGLSHLLAISGLHVTIISGCVYFILLRLGISRESVRTGMLCFLPIYAVISGAAPSVIRAVVMAWLVLFLSRWKTVIHPVDALSISFIIFVFINPFILYHVGFQLSYLVTFGLLLSKSLFERTKSSLENGFWIALLSQLVALPVLLNYFYEFSFLSIFLNIIYVPLFSVIILPLCLLTYFLLFLFPAIGQLGVNLLTLIFSNVNRFAEWVYQFDIFHIVLGRPPLILFLAFFIFYFIGFTLLERDGLKKKKLLITLFVVPVCLQIFMVKFSPVGEVTFIDVGQGDSILIRLPFNQGNYLIDTGGKVTFPLEDWQERRTNFDPGEDIVAPFLKSRGISKIDKLILTHGDSDHTGSALAILENFRIGQVLVGDTLEKKEIELNIINEAKKRGIPITKVSAGMQWEEAGHKFFIIAPEKAAVSSNDASICIYSKLGGQSWLFTGDLEEIGEREVIEQFPQLEVDVLKVGHHGSKTSTTELFLSKIKPEFGVISAGRDNRYGHPHQEVLERLNAHKVMIYRTDIHGAVTYKYFLNRGNFSTVLQDP</sequence>
<keyword evidence="9" id="KW-1185">Reference proteome</keyword>
<dbReference type="GO" id="GO:0030420">
    <property type="term" value="P:establishment of competence for transformation"/>
    <property type="evidence" value="ECO:0007669"/>
    <property type="project" value="InterPro"/>
</dbReference>
<feature type="transmembrane region" description="Helical" evidence="6">
    <location>
        <begin position="312"/>
        <end position="345"/>
    </location>
</feature>
<evidence type="ECO:0000256" key="3">
    <source>
        <dbReference type="ARBA" id="ARBA00022692"/>
    </source>
</evidence>
<dbReference type="SMART" id="SM00849">
    <property type="entry name" value="Lactamase_B"/>
    <property type="match status" value="1"/>
</dbReference>
<dbReference type="SUPFAM" id="SSF56281">
    <property type="entry name" value="Metallo-hydrolase/oxidoreductase"/>
    <property type="match status" value="1"/>
</dbReference>
<evidence type="ECO:0000256" key="1">
    <source>
        <dbReference type="ARBA" id="ARBA00004651"/>
    </source>
</evidence>
<reference evidence="8 9" key="1">
    <citation type="submission" date="2014-07" db="EMBL/GenBank/DDBJ databases">
        <authorList>
            <person name="Wibberg Daniel"/>
        </authorList>
    </citation>
    <scope>NUCLEOTIDE SEQUENCE [LARGE SCALE GENOMIC DNA]</scope>
</reference>
<dbReference type="EMBL" id="CCRF01000064">
    <property type="protein sequence ID" value="CEE02093.1"/>
    <property type="molecule type" value="Genomic_DNA"/>
</dbReference>
<evidence type="ECO:0000259" key="7">
    <source>
        <dbReference type="SMART" id="SM00849"/>
    </source>
</evidence>
<gene>
    <name evidence="8" type="ORF">BT1A1_2272</name>
</gene>
<feature type="transmembrane region" description="Helical" evidence="6">
    <location>
        <begin position="12"/>
        <end position="41"/>
    </location>
</feature>
<keyword evidence="4 6" id="KW-1133">Transmembrane helix</keyword>
<dbReference type="InterPro" id="IPR025405">
    <property type="entry name" value="DUF4131"/>
</dbReference>
<dbReference type="Pfam" id="PF00753">
    <property type="entry name" value="Lactamase_B"/>
    <property type="match status" value="1"/>
</dbReference>
<keyword evidence="5 6" id="KW-0472">Membrane</keyword>
<feature type="domain" description="Metallo-beta-lactamase" evidence="7">
    <location>
        <begin position="513"/>
        <end position="723"/>
    </location>
</feature>
<dbReference type="NCBIfam" id="TIGR00360">
    <property type="entry name" value="ComEC_N-term"/>
    <property type="match status" value="1"/>
</dbReference>
<evidence type="ECO:0000256" key="4">
    <source>
        <dbReference type="ARBA" id="ARBA00022989"/>
    </source>
</evidence>
<proteinExistence type="predicted"/>
<accession>A0A090J0B3</accession>